<organism evidence="2 3">
    <name type="scientific">Paenibacillus piri</name>
    <dbReference type="NCBI Taxonomy" id="2547395"/>
    <lineage>
        <taxon>Bacteria</taxon>
        <taxon>Bacillati</taxon>
        <taxon>Bacillota</taxon>
        <taxon>Bacilli</taxon>
        <taxon>Bacillales</taxon>
        <taxon>Paenibacillaceae</taxon>
        <taxon>Paenibacillus</taxon>
    </lineage>
</organism>
<evidence type="ECO:0000256" key="1">
    <source>
        <dbReference type="SAM" id="MobiDB-lite"/>
    </source>
</evidence>
<dbReference type="EMBL" id="SMRT01000007">
    <property type="protein sequence ID" value="TDF96587.1"/>
    <property type="molecule type" value="Genomic_DNA"/>
</dbReference>
<accession>A0A4R5KPF2</accession>
<dbReference type="Pfam" id="PF13031">
    <property type="entry name" value="DUF3892"/>
    <property type="match status" value="1"/>
</dbReference>
<comment type="caution">
    <text evidence="2">The sequence shown here is derived from an EMBL/GenBank/DDBJ whole genome shotgun (WGS) entry which is preliminary data.</text>
</comment>
<dbReference type="InterPro" id="IPR024997">
    <property type="entry name" value="DUF3892"/>
</dbReference>
<name>A0A4R5KPF2_9BACL</name>
<dbReference type="Proteomes" id="UP000295636">
    <property type="component" value="Unassembled WGS sequence"/>
</dbReference>
<proteinExistence type="predicted"/>
<sequence>MERESFVAVQKNGDGDITAFKTSSGRVLQYDQAIQEVQNGTIQGVNVFKGRDGDSYIRGNADGDPSNNLDQLPGF</sequence>
<gene>
    <name evidence="2" type="ORF">E1757_15935</name>
</gene>
<reference evidence="2 3" key="1">
    <citation type="submission" date="2019-03" db="EMBL/GenBank/DDBJ databases">
        <title>This is whole genome sequence of Paenibacillus sp MS74 strain.</title>
        <authorList>
            <person name="Trinh H.N."/>
        </authorList>
    </citation>
    <scope>NUCLEOTIDE SEQUENCE [LARGE SCALE GENOMIC DNA]</scope>
    <source>
        <strain evidence="2 3">MS74</strain>
    </source>
</reference>
<keyword evidence="3" id="KW-1185">Reference proteome</keyword>
<feature type="compositionally biased region" description="Polar residues" evidence="1">
    <location>
        <begin position="65"/>
        <end position="75"/>
    </location>
</feature>
<evidence type="ECO:0000313" key="3">
    <source>
        <dbReference type="Proteomes" id="UP000295636"/>
    </source>
</evidence>
<evidence type="ECO:0000313" key="2">
    <source>
        <dbReference type="EMBL" id="TDF96587.1"/>
    </source>
</evidence>
<dbReference type="OrthoDB" id="1647761at2"/>
<protein>
    <submittedName>
        <fullName evidence="2">DUF3892 domain-containing protein</fullName>
    </submittedName>
</protein>
<dbReference type="RefSeq" id="WP_133229819.1">
    <property type="nucleotide sequence ID" value="NZ_SMRT01000007.1"/>
</dbReference>
<feature type="region of interest" description="Disordered" evidence="1">
    <location>
        <begin position="56"/>
        <end position="75"/>
    </location>
</feature>
<dbReference type="AlphaFoldDB" id="A0A4R5KPF2"/>